<proteinExistence type="predicted"/>
<dbReference type="RefSeq" id="WP_315603738.1">
    <property type="nucleotide sequence ID" value="NZ_CP130318.1"/>
</dbReference>
<keyword evidence="2" id="KW-1185">Reference proteome</keyword>
<sequence>MLRHLGVHIDLNNINVNSIDRSSGIFIGPNTQWGWSAHSKSLAGFGTINGMFNRCSHNLNVVYDNDLIDTPIDDRDIMISRVIRSEGVEITS</sequence>
<name>A0AA96LBA8_9BACL</name>
<reference evidence="1 2" key="1">
    <citation type="submission" date="2022-02" db="EMBL/GenBank/DDBJ databases">
        <title>Paenibacillus sp. MBLB1776 Whole Genome Shotgun Sequencing.</title>
        <authorList>
            <person name="Hwang C.Y."/>
            <person name="Cho E.-S."/>
            <person name="Seo M.-J."/>
        </authorList>
    </citation>
    <scope>NUCLEOTIDE SEQUENCE [LARGE SCALE GENOMIC DNA]</scope>
    <source>
        <strain evidence="1 2">MBLB1776</strain>
    </source>
</reference>
<evidence type="ECO:0000313" key="2">
    <source>
        <dbReference type="Proteomes" id="UP001305702"/>
    </source>
</evidence>
<dbReference type="KEGG" id="paun:MJA45_20400"/>
<evidence type="ECO:0000313" key="1">
    <source>
        <dbReference type="EMBL" id="WNQ09964.1"/>
    </source>
</evidence>
<protein>
    <submittedName>
        <fullName evidence="1">Spore germination protein</fullName>
    </submittedName>
</protein>
<dbReference type="Proteomes" id="UP001305702">
    <property type="component" value="Chromosome"/>
</dbReference>
<dbReference type="EMBL" id="CP130318">
    <property type="protein sequence ID" value="WNQ09964.1"/>
    <property type="molecule type" value="Genomic_DNA"/>
</dbReference>
<dbReference type="AlphaFoldDB" id="A0AA96LBA8"/>
<accession>A0AA96LBA8</accession>
<gene>
    <name evidence="1" type="ORF">MJA45_20400</name>
</gene>
<organism evidence="1 2">
    <name type="scientific">Paenibacillus aurantius</name>
    <dbReference type="NCBI Taxonomy" id="2918900"/>
    <lineage>
        <taxon>Bacteria</taxon>
        <taxon>Bacillati</taxon>
        <taxon>Bacillota</taxon>
        <taxon>Bacilli</taxon>
        <taxon>Bacillales</taxon>
        <taxon>Paenibacillaceae</taxon>
        <taxon>Paenibacillus</taxon>
    </lineage>
</organism>